<comment type="caution">
    <text evidence="2">The sequence shown here is derived from an EMBL/GenBank/DDBJ whole genome shotgun (WGS) entry which is preliminary data.</text>
</comment>
<evidence type="ECO:0000313" key="1">
    <source>
        <dbReference type="EMBL" id="MCE0744334.1"/>
    </source>
</evidence>
<reference evidence="2 3" key="1">
    <citation type="submission" date="2021-12" db="EMBL/GenBank/DDBJ databases">
        <title>Genome sequence of Acetobacter sicerae DmPark20a_162.</title>
        <authorList>
            <person name="Chaston J.M."/>
        </authorList>
    </citation>
    <scope>NUCLEOTIDE SEQUENCE [LARGE SCALE GENOMIC DNA]</scope>
    <source>
        <strain evidence="2 3">DmPark20a_162</strain>
    </source>
</reference>
<accession>A0ABS8VWZ3</accession>
<dbReference type="Gene3D" id="3.90.1150.10">
    <property type="entry name" value="Aspartate Aminotransferase, domain 1"/>
    <property type="match status" value="1"/>
</dbReference>
<dbReference type="Proteomes" id="UP001521074">
    <property type="component" value="Unassembled WGS sequence"/>
</dbReference>
<gene>
    <name evidence="2" type="primary">glyA</name>
    <name evidence="1" type="ORF">LWC05_10620</name>
    <name evidence="2" type="ORF">LWC05_16610</name>
</gene>
<feature type="non-terminal residue" evidence="2">
    <location>
        <position position="1"/>
    </location>
</feature>
<proteinExistence type="predicted"/>
<dbReference type="EC" id="2.1.2.1" evidence="2"/>
<keyword evidence="2" id="KW-0808">Transferase</keyword>
<organism evidence="2 3">
    <name type="scientific">Acetobacter sicerae</name>
    <dbReference type="NCBI Taxonomy" id="85325"/>
    <lineage>
        <taxon>Bacteria</taxon>
        <taxon>Pseudomonadati</taxon>
        <taxon>Pseudomonadota</taxon>
        <taxon>Alphaproteobacteria</taxon>
        <taxon>Acetobacterales</taxon>
        <taxon>Acetobacteraceae</taxon>
        <taxon>Acetobacter</taxon>
    </lineage>
</organism>
<name>A0ABS8VWZ3_9PROT</name>
<evidence type="ECO:0000313" key="2">
    <source>
        <dbReference type="EMBL" id="MCE0745495.1"/>
    </source>
</evidence>
<dbReference type="EMBL" id="JAJSOJ010000032">
    <property type="protein sequence ID" value="MCE0744334.1"/>
    <property type="molecule type" value="Genomic_DNA"/>
</dbReference>
<sequence length="50" mass="5404">REAEFREVGEMIDEVLTALAAAGGEGDAAVENAVHERVKALCAKFPIYKK</sequence>
<evidence type="ECO:0000313" key="3">
    <source>
        <dbReference type="Proteomes" id="UP001521074"/>
    </source>
</evidence>
<dbReference type="EMBL" id="JAJSOJ010000091">
    <property type="protein sequence ID" value="MCE0745495.1"/>
    <property type="molecule type" value="Genomic_DNA"/>
</dbReference>
<keyword evidence="3" id="KW-1185">Reference proteome</keyword>
<dbReference type="GO" id="GO:0004372">
    <property type="term" value="F:glycine hydroxymethyltransferase activity"/>
    <property type="evidence" value="ECO:0007669"/>
    <property type="project" value="UniProtKB-EC"/>
</dbReference>
<protein>
    <submittedName>
        <fullName evidence="2">Serine hydroxymethyltransferase</fullName>
        <ecNumber evidence="2">2.1.2.1</ecNumber>
    </submittedName>
</protein>
<dbReference type="InterPro" id="IPR015422">
    <property type="entry name" value="PyrdxlP-dep_Trfase_small"/>
</dbReference>